<comment type="caution">
    <text evidence="12">The sequence shown here is derived from an EMBL/GenBank/DDBJ whole genome shotgun (WGS) entry which is preliminary data.</text>
</comment>
<keyword evidence="5 10" id="KW-0812">Transmembrane</keyword>
<evidence type="ECO:0000256" key="1">
    <source>
        <dbReference type="ARBA" id="ARBA00002512"/>
    </source>
</evidence>
<dbReference type="PANTHER" id="PTHR31030:SF1">
    <property type="entry name" value="PLASMA MEMBRANE FUSION PROTEIN PRM1"/>
    <property type="match status" value="1"/>
</dbReference>
<gene>
    <name evidence="12" type="primary">PRM1</name>
    <name evidence="12" type="ORF">TWF718_007411</name>
</gene>
<keyword evidence="4 10" id="KW-1003">Cell membrane</keyword>
<keyword evidence="7 10" id="KW-1133">Transmembrane helix</keyword>
<evidence type="ECO:0000256" key="7">
    <source>
        <dbReference type="ARBA" id="ARBA00022989"/>
    </source>
</evidence>
<dbReference type="GO" id="GO:0043332">
    <property type="term" value="C:mating projection tip"/>
    <property type="evidence" value="ECO:0007669"/>
    <property type="project" value="UniProtKB-UniRule"/>
</dbReference>
<dbReference type="Proteomes" id="UP001313282">
    <property type="component" value="Unassembled WGS sequence"/>
</dbReference>
<evidence type="ECO:0000313" key="12">
    <source>
        <dbReference type="EMBL" id="KAK6345496.1"/>
    </source>
</evidence>
<sequence>MTSMRDRMHRSIYQPRDEPYPYPDLPPSLTPHRHADDQQYPQPVPQTYHTPYLGLRARLSQIWFNRWTILLLLIVVRMIILVAGMNKDLDSAQIQAQSACTGVESMGSAMASMPHYMATGVNEAAAKGIEAAVRGLQKTLFLGITAVEAIVIFAINVLLQTYICLLTFAVRSSLGTVINAASEITQFVNKTLTGIVEDVQGDVKSFENAFNRFVDSLNSIGNFFGSGTEVPKLSIPSLSKLGQIKIPDSVSKGLDDLNKTIPTFDEVNAMYTSVLKMPFNFIRTEMNNTLTVYQFNRDVLPIPEKTTLTFCSDNPTIRNFFQMINDKIKQAKNIFLGVLLAGAFLVMIPMAYREWWRYRSMRQRAYMLNNNQDQKFDPVDIVHIATYPYSSTIGLKAAAWFKTNQRQVAMRWWIAYISSPACLFVLSLGIAGLISVLGQWIVLKQVVNATPALANEVGEFADIVVNQLTDSSLSWANEANGVIDQTASNINGNVLGWVHEGSVALNNTLTGFVDTLQDGIDSFFGGTPLEEPVKGIFFCLVELKVKGIQSGLTWAHENSKVAFPYFPNDTFSLGAEKSVGPDAKDGSASFLADSGSQAADKITNVVVKLAEKYESSLLIEAYISSGLIGIWLIVCIIGAIRAAIMMAQREKTRAEGGSRPPMGDEHQNYPSPSYQPQNEDKVASIFPQFSSEKSDPDLRMRGRSEDEGYPAAIGSPTRRVVTKERPPVWSQHGERDEVRI</sequence>
<keyword evidence="8 10" id="KW-0472">Membrane</keyword>
<keyword evidence="9" id="KW-0325">Glycoprotein</keyword>
<comment type="similarity">
    <text evidence="3 10">Belongs to the PRM1 family.</text>
</comment>
<evidence type="ECO:0000256" key="2">
    <source>
        <dbReference type="ARBA" id="ARBA00004651"/>
    </source>
</evidence>
<feature type="transmembrane region" description="Helical" evidence="10">
    <location>
        <begin position="381"/>
        <end position="401"/>
    </location>
</feature>
<keyword evidence="13" id="KW-1185">Reference proteome</keyword>
<comment type="function">
    <text evidence="1 10">Involved in cell fusion during mating by stabilizing the plasma membrane fusion event.</text>
</comment>
<feature type="transmembrane region" description="Helical" evidence="10">
    <location>
        <begin position="621"/>
        <end position="644"/>
    </location>
</feature>
<feature type="compositionally biased region" description="Basic and acidic residues" evidence="11">
    <location>
        <begin position="652"/>
        <end position="667"/>
    </location>
</feature>
<evidence type="ECO:0000256" key="3">
    <source>
        <dbReference type="ARBA" id="ARBA00010780"/>
    </source>
</evidence>
<feature type="compositionally biased region" description="Pro residues" evidence="11">
    <location>
        <begin position="20"/>
        <end position="29"/>
    </location>
</feature>
<evidence type="ECO:0000256" key="8">
    <source>
        <dbReference type="ARBA" id="ARBA00023136"/>
    </source>
</evidence>
<reference evidence="12 13" key="1">
    <citation type="submission" date="2019-10" db="EMBL/GenBank/DDBJ databases">
        <authorList>
            <person name="Palmer J.M."/>
        </authorList>
    </citation>
    <scope>NUCLEOTIDE SEQUENCE [LARGE SCALE GENOMIC DNA]</scope>
    <source>
        <strain evidence="12 13">TWF718</strain>
    </source>
</reference>
<feature type="transmembrane region" description="Helical" evidence="10">
    <location>
        <begin position="63"/>
        <end position="83"/>
    </location>
</feature>
<feature type="region of interest" description="Disordered" evidence="11">
    <location>
        <begin position="652"/>
        <end position="740"/>
    </location>
</feature>
<feature type="transmembrane region" description="Helical" evidence="10">
    <location>
        <begin position="413"/>
        <end position="442"/>
    </location>
</feature>
<dbReference type="AlphaFoldDB" id="A0AAN8N6W6"/>
<feature type="region of interest" description="Disordered" evidence="11">
    <location>
        <begin position="1"/>
        <end position="43"/>
    </location>
</feature>
<name>A0AAN8N6W6_9PEZI</name>
<evidence type="ECO:0000256" key="5">
    <source>
        <dbReference type="ARBA" id="ARBA00022692"/>
    </source>
</evidence>
<feature type="compositionally biased region" description="Basic and acidic residues" evidence="11">
    <location>
        <begin position="721"/>
        <end position="740"/>
    </location>
</feature>
<dbReference type="GO" id="GO:0032220">
    <property type="term" value="P:plasma membrane fusion involved in cytogamy"/>
    <property type="evidence" value="ECO:0007669"/>
    <property type="project" value="TreeGrafter"/>
</dbReference>
<evidence type="ECO:0000256" key="10">
    <source>
        <dbReference type="RuleBase" id="RU366035"/>
    </source>
</evidence>
<dbReference type="EMBL" id="JAVHNR010000004">
    <property type="protein sequence ID" value="KAK6345496.1"/>
    <property type="molecule type" value="Genomic_DNA"/>
</dbReference>
<evidence type="ECO:0000313" key="13">
    <source>
        <dbReference type="Proteomes" id="UP001313282"/>
    </source>
</evidence>
<dbReference type="PANTHER" id="PTHR31030">
    <property type="entry name" value="PLASMA MEMBRANE FUSION PROTEIN PRM1"/>
    <property type="match status" value="1"/>
</dbReference>
<evidence type="ECO:0000256" key="9">
    <source>
        <dbReference type="ARBA" id="ARBA00023180"/>
    </source>
</evidence>
<feature type="transmembrane region" description="Helical" evidence="10">
    <location>
        <begin position="140"/>
        <end position="165"/>
    </location>
</feature>
<evidence type="ECO:0000256" key="6">
    <source>
        <dbReference type="ARBA" id="ARBA00022971"/>
    </source>
</evidence>
<feature type="compositionally biased region" description="Basic and acidic residues" evidence="11">
    <location>
        <begin position="692"/>
        <end position="706"/>
    </location>
</feature>
<keyword evidence="6 10" id="KW-0184">Conjugation</keyword>
<dbReference type="GO" id="GO:0005886">
    <property type="term" value="C:plasma membrane"/>
    <property type="evidence" value="ECO:0007669"/>
    <property type="project" value="UniProtKB-SubCell"/>
</dbReference>
<comment type="subcellular location">
    <subcellularLocation>
        <location evidence="2 10">Cell membrane</location>
        <topology evidence="2 10">Multi-pass membrane protein</topology>
    </subcellularLocation>
</comment>
<feature type="transmembrane region" description="Helical" evidence="10">
    <location>
        <begin position="333"/>
        <end position="352"/>
    </location>
</feature>
<comment type="caution">
    <text evidence="10">Lacks conserved residue(s) required for the propagation of feature annotation.</text>
</comment>
<accession>A0AAN8N6W6</accession>
<feature type="compositionally biased region" description="Polar residues" evidence="11">
    <location>
        <begin position="668"/>
        <end position="677"/>
    </location>
</feature>
<evidence type="ECO:0000256" key="11">
    <source>
        <dbReference type="SAM" id="MobiDB-lite"/>
    </source>
</evidence>
<proteinExistence type="inferred from homology"/>
<dbReference type="InterPro" id="IPR026777">
    <property type="entry name" value="PRM1"/>
</dbReference>
<organism evidence="12 13">
    <name type="scientific">Orbilia javanica</name>
    <dbReference type="NCBI Taxonomy" id="47235"/>
    <lineage>
        <taxon>Eukaryota</taxon>
        <taxon>Fungi</taxon>
        <taxon>Dikarya</taxon>
        <taxon>Ascomycota</taxon>
        <taxon>Pezizomycotina</taxon>
        <taxon>Orbiliomycetes</taxon>
        <taxon>Orbiliales</taxon>
        <taxon>Orbiliaceae</taxon>
        <taxon>Orbilia</taxon>
    </lineage>
</organism>
<protein>
    <recommendedName>
        <fullName evidence="10">Plasma membrane fusion protein PRM1</fullName>
    </recommendedName>
</protein>
<evidence type="ECO:0000256" key="4">
    <source>
        <dbReference type="ARBA" id="ARBA00022475"/>
    </source>
</evidence>